<protein>
    <submittedName>
        <fullName evidence="1">Uncharacterized protein</fullName>
    </submittedName>
</protein>
<dbReference type="Proteomes" id="UP001140453">
    <property type="component" value="Unassembled WGS sequence"/>
</dbReference>
<dbReference type="AlphaFoldDB" id="A0A9W9CZY6"/>
<sequence length="154" mass="16768">MLADYSTMVCSPARETSMADQTFEAVNRPASLDVTGTPTQAPHPLSRGHKHVGSLFSPLFTPEEHCACEDMEDDNAFSRCLLQNLCTRTPSHPLCKDIPAPPDPPCCADKSDSEFAKCITEMLCSRIDLDECHNDATSLTDDDVIASLKNLHGS</sequence>
<accession>A0A9W9CZY6</accession>
<dbReference type="EMBL" id="JAPEVB010000002">
    <property type="protein sequence ID" value="KAJ4394332.1"/>
    <property type="molecule type" value="Genomic_DNA"/>
</dbReference>
<evidence type="ECO:0000313" key="1">
    <source>
        <dbReference type="EMBL" id="KAJ4394332.1"/>
    </source>
</evidence>
<organism evidence="1 2">
    <name type="scientific">Gnomoniopsis smithogilvyi</name>
    <dbReference type="NCBI Taxonomy" id="1191159"/>
    <lineage>
        <taxon>Eukaryota</taxon>
        <taxon>Fungi</taxon>
        <taxon>Dikarya</taxon>
        <taxon>Ascomycota</taxon>
        <taxon>Pezizomycotina</taxon>
        <taxon>Sordariomycetes</taxon>
        <taxon>Sordariomycetidae</taxon>
        <taxon>Diaporthales</taxon>
        <taxon>Gnomoniaceae</taxon>
        <taxon>Gnomoniopsis</taxon>
    </lineage>
</organism>
<comment type="caution">
    <text evidence="1">The sequence shown here is derived from an EMBL/GenBank/DDBJ whole genome shotgun (WGS) entry which is preliminary data.</text>
</comment>
<keyword evidence="2" id="KW-1185">Reference proteome</keyword>
<reference evidence="1" key="1">
    <citation type="submission" date="2022-10" db="EMBL/GenBank/DDBJ databases">
        <title>Tapping the CABI collections for fungal endophytes: first genome assemblies for Collariella, Neodidymelliopsis, Ascochyta clinopodiicola, Didymella pomorum, Didymosphaeria variabile, Neocosmospora piperis and Neocucurbitaria cava.</title>
        <authorList>
            <person name="Hill R."/>
        </authorList>
    </citation>
    <scope>NUCLEOTIDE SEQUENCE</scope>
    <source>
        <strain evidence="1">IMI 355082</strain>
    </source>
</reference>
<name>A0A9W9CZY6_9PEZI</name>
<proteinExistence type="predicted"/>
<evidence type="ECO:0000313" key="2">
    <source>
        <dbReference type="Proteomes" id="UP001140453"/>
    </source>
</evidence>
<gene>
    <name evidence="1" type="ORF">N0V93_003549</name>
</gene>